<evidence type="ECO:0000313" key="2">
    <source>
        <dbReference type="EMBL" id="KAK7389175.1"/>
    </source>
</evidence>
<name>A0AAN9XEB9_PSOTE</name>
<comment type="caution">
    <text evidence="2">The sequence shown here is derived from an EMBL/GenBank/DDBJ whole genome shotgun (WGS) entry which is preliminary data.</text>
</comment>
<dbReference type="EMBL" id="JAYMYS010000006">
    <property type="protein sequence ID" value="KAK7389175.1"/>
    <property type="molecule type" value="Genomic_DNA"/>
</dbReference>
<sequence length="381" mass="42554">MEKKVRVNELNFSIHLVEELYSPVRLVKGHAIKSSMGGESSELERNSDWWLQKWAEHEALMSISNFDSQELEDELLDDFVGGKIDVVDDNGIMHDSGQVSRDGARQATTKIVRQPTPLLSDPILSNGKPRNGMMEEFYSMKDLCGSMICESWEVGEKIHDNLGQSRVGWQNSRGVEELDCEVSSGVQQLTQDVAHSHWPWLGLRIEIWTLVMRKVQMKSPNHMSYTSRRFKGISHNGTGRRRGGARRSEQHLGKRRDEGVSSKGRSGDARKGGYTSLLEGRSAKKAGKKAGTNGGSTADEKKGVFNDNSRSDDPEAKLFSICRTSNCTRNSRKSESWFVEENLLAFSFSDGEEVLFSPSPTLAGVNSTLVAFLLRSSLKQH</sequence>
<keyword evidence="3" id="KW-1185">Reference proteome</keyword>
<feature type="compositionally biased region" description="Basic residues" evidence="1">
    <location>
        <begin position="228"/>
        <end position="245"/>
    </location>
</feature>
<proteinExistence type="predicted"/>
<accession>A0AAN9XEB9</accession>
<organism evidence="2 3">
    <name type="scientific">Psophocarpus tetragonolobus</name>
    <name type="common">Winged bean</name>
    <name type="synonym">Dolichos tetragonolobus</name>
    <dbReference type="NCBI Taxonomy" id="3891"/>
    <lineage>
        <taxon>Eukaryota</taxon>
        <taxon>Viridiplantae</taxon>
        <taxon>Streptophyta</taxon>
        <taxon>Embryophyta</taxon>
        <taxon>Tracheophyta</taxon>
        <taxon>Spermatophyta</taxon>
        <taxon>Magnoliopsida</taxon>
        <taxon>eudicotyledons</taxon>
        <taxon>Gunneridae</taxon>
        <taxon>Pentapetalae</taxon>
        <taxon>rosids</taxon>
        <taxon>fabids</taxon>
        <taxon>Fabales</taxon>
        <taxon>Fabaceae</taxon>
        <taxon>Papilionoideae</taxon>
        <taxon>50 kb inversion clade</taxon>
        <taxon>NPAAA clade</taxon>
        <taxon>indigoferoid/millettioid clade</taxon>
        <taxon>Phaseoleae</taxon>
        <taxon>Psophocarpus</taxon>
    </lineage>
</organism>
<dbReference type="AlphaFoldDB" id="A0AAN9XEB9"/>
<evidence type="ECO:0000256" key="1">
    <source>
        <dbReference type="SAM" id="MobiDB-lite"/>
    </source>
</evidence>
<protein>
    <submittedName>
        <fullName evidence="2">Uncharacterized protein</fullName>
    </submittedName>
</protein>
<dbReference type="Proteomes" id="UP001386955">
    <property type="component" value="Unassembled WGS sequence"/>
</dbReference>
<gene>
    <name evidence="2" type="ORF">VNO78_24010</name>
</gene>
<feature type="region of interest" description="Disordered" evidence="1">
    <location>
        <begin position="222"/>
        <end position="312"/>
    </location>
</feature>
<reference evidence="2 3" key="1">
    <citation type="submission" date="2024-01" db="EMBL/GenBank/DDBJ databases">
        <title>The genomes of 5 underutilized Papilionoideae crops provide insights into root nodulation and disease resistanc.</title>
        <authorList>
            <person name="Jiang F."/>
        </authorList>
    </citation>
    <scope>NUCLEOTIDE SEQUENCE [LARGE SCALE GENOMIC DNA]</scope>
    <source>
        <strain evidence="2">DUOXIRENSHENG_FW03</strain>
        <tissue evidence="2">Leaves</tissue>
    </source>
</reference>
<feature type="compositionally biased region" description="Basic and acidic residues" evidence="1">
    <location>
        <begin position="246"/>
        <end position="271"/>
    </location>
</feature>
<feature type="compositionally biased region" description="Basic and acidic residues" evidence="1">
    <location>
        <begin position="298"/>
        <end position="312"/>
    </location>
</feature>
<evidence type="ECO:0000313" key="3">
    <source>
        <dbReference type="Proteomes" id="UP001386955"/>
    </source>
</evidence>